<dbReference type="SUPFAM" id="SSF54427">
    <property type="entry name" value="NTF2-like"/>
    <property type="match status" value="1"/>
</dbReference>
<dbReference type="OrthoDB" id="4107844at2759"/>
<reference evidence="3" key="1">
    <citation type="journal article" date="2015" name="Genome Announc.">
        <title>Draft whole-genome sequence of the biocontrol agent Trichoderma harzianum T6776.</title>
        <authorList>
            <person name="Baroncelli R."/>
            <person name="Piaggeschi G."/>
            <person name="Fiorini L."/>
            <person name="Bertolini E."/>
            <person name="Zapparata A."/>
            <person name="Pe M.E."/>
            <person name="Sarrocco S."/>
            <person name="Vannacci G."/>
        </authorList>
    </citation>
    <scope>NUCLEOTIDE SEQUENCE [LARGE SCALE GENOMIC DNA]</scope>
    <source>
        <strain evidence="3">T6776</strain>
    </source>
</reference>
<proteinExistence type="predicted"/>
<gene>
    <name evidence="2" type="ORF">THAR02_04624</name>
</gene>
<evidence type="ECO:0000313" key="2">
    <source>
        <dbReference type="EMBL" id="KKP03291.1"/>
    </source>
</evidence>
<evidence type="ECO:0008006" key="4">
    <source>
        <dbReference type="Google" id="ProtNLM"/>
    </source>
</evidence>
<evidence type="ECO:0000313" key="3">
    <source>
        <dbReference type="Proteomes" id="UP000034112"/>
    </source>
</evidence>
<evidence type="ECO:0000256" key="1">
    <source>
        <dbReference type="SAM" id="MobiDB-lite"/>
    </source>
</evidence>
<dbReference type="AlphaFoldDB" id="A0A0F9XE09"/>
<accession>A0A0F9XE09</accession>
<feature type="region of interest" description="Disordered" evidence="1">
    <location>
        <begin position="1"/>
        <end position="21"/>
    </location>
</feature>
<dbReference type="InterPro" id="IPR032710">
    <property type="entry name" value="NTF2-like_dom_sf"/>
</dbReference>
<name>A0A0F9XE09_TRIHA</name>
<feature type="compositionally biased region" description="Polar residues" evidence="1">
    <location>
        <begin position="1"/>
        <end position="13"/>
    </location>
</feature>
<sequence length="104" mass="11919">MASQQQPTISISASPHEDPERMRKVMNTHIEKVFGESDVATRGKTMEPLYHEDVTWFQPGEYSGEHAIIRGRDNVNATIQKEKDQFPDFTLRMTTKGILLSRKT</sequence>
<dbReference type="Gene3D" id="3.10.450.50">
    <property type="match status" value="1"/>
</dbReference>
<organism evidence="2 3">
    <name type="scientific">Trichoderma harzianum</name>
    <name type="common">Hypocrea lixii</name>
    <dbReference type="NCBI Taxonomy" id="5544"/>
    <lineage>
        <taxon>Eukaryota</taxon>
        <taxon>Fungi</taxon>
        <taxon>Dikarya</taxon>
        <taxon>Ascomycota</taxon>
        <taxon>Pezizomycotina</taxon>
        <taxon>Sordariomycetes</taxon>
        <taxon>Hypocreomycetidae</taxon>
        <taxon>Hypocreales</taxon>
        <taxon>Hypocreaceae</taxon>
        <taxon>Trichoderma</taxon>
    </lineage>
</organism>
<protein>
    <recommendedName>
        <fullName evidence="4">SnoaL-like domain-containing protein</fullName>
    </recommendedName>
</protein>
<dbReference type="EMBL" id="JOKZ01000116">
    <property type="protein sequence ID" value="KKP03291.1"/>
    <property type="molecule type" value="Genomic_DNA"/>
</dbReference>
<dbReference type="Proteomes" id="UP000034112">
    <property type="component" value="Unassembled WGS sequence"/>
</dbReference>
<comment type="caution">
    <text evidence="2">The sequence shown here is derived from an EMBL/GenBank/DDBJ whole genome shotgun (WGS) entry which is preliminary data.</text>
</comment>